<dbReference type="SMART" id="SM00065">
    <property type="entry name" value="GAF"/>
    <property type="match status" value="2"/>
</dbReference>
<sequence>MRKYTSLPPNSINMLSLLIESKVRLPQCMTHSRATKREQLRVQGERDFFLGIVRDVATDLDLKSLSQKTVDNLTVLLDADGASLFLVEGPRGGRQTLVSKVFDVHSGASRFLLPGGGASTDNEVQVPWGVGVLGHVADTGETVNLQIACEDPRFDDEVDRIMGYHTESLLCMPVRNAYDEIIAVAQVINKNPDRDDGHFTCKDEKLFETYLQFVGIALTNAQIVETSRQEYDRNRNLLEVVHDLFEEQTSLEKVVLKTMQRAQKLLKCERAAVLLVEENSEPNTKFSKLFELNSPHPNGQNGQISNKSRNGMENGNVSQYLLGLAERVAASGEVINVAECVEVEKGSVGNVRCLLAMPVRNRNYQTIGVACIINKLNNLPFDEADEQLFEAFTIFCGLGIHNTLMYNEVEKAMARQKVTIEVLSYHATASNKEVEVILEKTVPVADELNLYSLSFDDFSLSDEEMVLASVSMFLELGLVKRFNIEKETLYRFLITVRRNYRDVPYHNWRHAFNVAQVMFAILMGCEMKGTFSDLEVLGMFVGCLCHDLDHRGTNNAFQQKLRPKFFALVESRQYSWGMEEHRELLRSMLMTASDIAASSKPWPVQQRVAHLVTTEFLVQGDKERHELKIQPQALMDRERQHELPQLQIRWINDICLPLYNSLGQMNPKLNVMTDGALENMAHWAEKAADANISADCS</sequence>
<dbReference type="SMR" id="A0A482X6M8"/>
<dbReference type="PANTHER" id="PTHR11347">
    <property type="entry name" value="CYCLIC NUCLEOTIDE PHOSPHODIESTERASE"/>
    <property type="match status" value="1"/>
</dbReference>
<dbReference type="GO" id="GO:0004114">
    <property type="term" value="F:3',5'-cyclic-nucleotide phosphodiesterase activity"/>
    <property type="evidence" value="ECO:0007669"/>
    <property type="project" value="InterPro"/>
</dbReference>
<dbReference type="EC" id="3.1.4.-" evidence="8"/>
<keyword evidence="4 8" id="KW-0378">Hydrolase</keyword>
<evidence type="ECO:0000256" key="5">
    <source>
        <dbReference type="PIRSR" id="PIRSR623088-1"/>
    </source>
</evidence>
<protein>
    <recommendedName>
        <fullName evidence="8">Phosphodiesterase</fullName>
        <ecNumber evidence="8">3.1.4.-</ecNumber>
    </recommendedName>
</protein>
<dbReference type="GO" id="GO:0007165">
    <property type="term" value="P:signal transduction"/>
    <property type="evidence" value="ECO:0007669"/>
    <property type="project" value="InterPro"/>
</dbReference>
<feature type="binding site" evidence="7">
    <location>
        <position position="510"/>
    </location>
    <ligand>
        <name>Zn(2+)</name>
        <dbReference type="ChEBI" id="CHEBI:29105"/>
        <label>1</label>
    </ligand>
</feature>
<gene>
    <name evidence="10" type="ORF">LSTR_LSTR010790</name>
</gene>
<comment type="caution">
    <text evidence="10">The sequence shown here is derived from an EMBL/GenBank/DDBJ whole genome shotgun (WGS) entry which is preliminary data.</text>
</comment>
<dbReference type="SMART" id="SM00471">
    <property type="entry name" value="HDc"/>
    <property type="match status" value="1"/>
</dbReference>
<evidence type="ECO:0000256" key="8">
    <source>
        <dbReference type="RuleBase" id="RU363067"/>
    </source>
</evidence>
<dbReference type="PRINTS" id="PR00387">
    <property type="entry name" value="PDIESTERASE1"/>
</dbReference>
<dbReference type="OrthoDB" id="74705at2759"/>
<organism evidence="10 11">
    <name type="scientific">Laodelphax striatellus</name>
    <name type="common">Small brown planthopper</name>
    <name type="synonym">Delphax striatella</name>
    <dbReference type="NCBI Taxonomy" id="195883"/>
    <lineage>
        <taxon>Eukaryota</taxon>
        <taxon>Metazoa</taxon>
        <taxon>Ecdysozoa</taxon>
        <taxon>Arthropoda</taxon>
        <taxon>Hexapoda</taxon>
        <taxon>Insecta</taxon>
        <taxon>Pterygota</taxon>
        <taxon>Neoptera</taxon>
        <taxon>Paraneoptera</taxon>
        <taxon>Hemiptera</taxon>
        <taxon>Auchenorrhyncha</taxon>
        <taxon>Fulgoroidea</taxon>
        <taxon>Delphacidae</taxon>
        <taxon>Criomorphinae</taxon>
        <taxon>Laodelphax</taxon>
    </lineage>
</organism>
<dbReference type="SUPFAM" id="SSF55781">
    <property type="entry name" value="GAF domain-like"/>
    <property type="match status" value="2"/>
</dbReference>
<dbReference type="STRING" id="195883.A0A482X6M8"/>
<feature type="binding site" evidence="6">
    <location>
        <position position="547"/>
    </location>
    <ligand>
        <name>AMP</name>
        <dbReference type="ChEBI" id="CHEBI:456215"/>
    </ligand>
</feature>
<dbReference type="Pfam" id="PF01590">
    <property type="entry name" value="GAF"/>
    <property type="match status" value="2"/>
</dbReference>
<dbReference type="InterPro" id="IPR029016">
    <property type="entry name" value="GAF-like_dom_sf"/>
</dbReference>
<dbReference type="Proteomes" id="UP000291343">
    <property type="component" value="Unassembled WGS sequence"/>
</dbReference>
<dbReference type="Gene3D" id="3.30.450.40">
    <property type="match status" value="2"/>
</dbReference>
<dbReference type="EMBL" id="QKKF02017192">
    <property type="protein sequence ID" value="RZF41138.1"/>
    <property type="molecule type" value="Genomic_DNA"/>
</dbReference>
<keyword evidence="3 7" id="KW-0479">Metal-binding</keyword>
<keyword evidence="11" id="KW-1185">Reference proteome</keyword>
<feature type="binding site" evidence="6">
    <location>
        <position position="594"/>
    </location>
    <ligand>
        <name>AMP</name>
        <dbReference type="ChEBI" id="CHEBI:456215"/>
    </ligand>
</feature>
<feature type="active site" description="Proton donor" evidence="5">
    <location>
        <position position="506"/>
    </location>
</feature>
<feature type="domain" description="PDEase" evidence="9">
    <location>
        <begin position="561"/>
        <end position="690"/>
    </location>
</feature>
<evidence type="ECO:0000256" key="2">
    <source>
        <dbReference type="ARBA" id="ARBA00022535"/>
    </source>
</evidence>
<proteinExistence type="inferred from homology"/>
<dbReference type="GO" id="GO:0046872">
    <property type="term" value="F:metal ion binding"/>
    <property type="evidence" value="ECO:0007669"/>
    <property type="project" value="UniProtKB-KW"/>
</dbReference>
<keyword evidence="2" id="KW-0140">cGMP</keyword>
<evidence type="ECO:0000259" key="9">
    <source>
        <dbReference type="PROSITE" id="PS51845"/>
    </source>
</evidence>
<dbReference type="PROSITE" id="PS00126">
    <property type="entry name" value="PDEASE_I_1"/>
    <property type="match status" value="1"/>
</dbReference>
<dbReference type="InterPro" id="IPR023174">
    <property type="entry name" value="PDEase_CS"/>
</dbReference>
<dbReference type="InterPro" id="IPR003607">
    <property type="entry name" value="HD/PDEase_dom"/>
</dbReference>
<dbReference type="Pfam" id="PF00233">
    <property type="entry name" value="PDEase_I"/>
    <property type="match status" value="1"/>
</dbReference>
<feature type="domain" description="PDEase" evidence="9">
    <location>
        <begin position="430"/>
        <end position="560"/>
    </location>
</feature>
<feature type="binding site" evidence="7">
    <location>
        <position position="547"/>
    </location>
    <ligand>
        <name>Zn(2+)</name>
        <dbReference type="ChEBI" id="CHEBI:29105"/>
        <label>1</label>
    </ligand>
</feature>
<accession>A0A482X6M8</accession>
<dbReference type="InterPro" id="IPR002073">
    <property type="entry name" value="PDEase_catalytic_dom"/>
</dbReference>
<dbReference type="InterPro" id="IPR023088">
    <property type="entry name" value="PDEase"/>
</dbReference>
<feature type="binding site" evidence="6">
    <location>
        <position position="647"/>
    </location>
    <ligand>
        <name>AMP</name>
        <dbReference type="ChEBI" id="CHEBI:456215"/>
    </ligand>
</feature>
<feature type="binding site" evidence="7">
    <location>
        <position position="594"/>
    </location>
    <ligand>
        <name>Zn(2+)</name>
        <dbReference type="ChEBI" id="CHEBI:29105"/>
        <label>1</label>
    </ligand>
</feature>
<evidence type="ECO:0000256" key="7">
    <source>
        <dbReference type="PIRSR" id="PIRSR623088-3"/>
    </source>
</evidence>
<feature type="binding site" evidence="7">
    <location>
        <position position="547"/>
    </location>
    <ligand>
        <name>Zn(2+)</name>
        <dbReference type="ChEBI" id="CHEBI:29105"/>
        <label>2</label>
    </ligand>
</feature>
<dbReference type="Gene3D" id="1.10.1300.10">
    <property type="entry name" value="3'5'-cyclic nucleotide phosphodiesterase, catalytic domain"/>
    <property type="match status" value="2"/>
</dbReference>
<feature type="binding site" evidence="6">
    <location>
        <begin position="506"/>
        <end position="510"/>
    </location>
    <ligand>
        <name>AMP</name>
        <dbReference type="ChEBI" id="CHEBI:456215"/>
    </ligand>
</feature>
<comment type="similarity">
    <text evidence="1 8">Belongs to the cyclic nucleotide phosphodiesterase family.</text>
</comment>
<dbReference type="InterPro" id="IPR003018">
    <property type="entry name" value="GAF"/>
</dbReference>
<evidence type="ECO:0000313" key="11">
    <source>
        <dbReference type="Proteomes" id="UP000291343"/>
    </source>
</evidence>
<comment type="cofactor">
    <cofactor evidence="8">
        <name>a divalent metal cation</name>
        <dbReference type="ChEBI" id="CHEBI:60240"/>
    </cofactor>
    <text evidence="8">Binds 2 divalent metal cations per subunit. Site 1 may preferentially bind zinc ions, while site 2 has a preference for magnesium and/or manganese ions.</text>
</comment>
<dbReference type="SUPFAM" id="SSF109604">
    <property type="entry name" value="HD-domain/PDEase-like"/>
    <property type="match status" value="1"/>
</dbReference>
<evidence type="ECO:0000256" key="6">
    <source>
        <dbReference type="PIRSR" id="PIRSR623088-2"/>
    </source>
</evidence>
<evidence type="ECO:0000256" key="1">
    <source>
        <dbReference type="ARBA" id="ARBA00007648"/>
    </source>
</evidence>
<reference evidence="10 11" key="1">
    <citation type="journal article" date="2017" name="Gigascience">
        <title>Genome sequence of the small brown planthopper, Laodelphax striatellus.</title>
        <authorList>
            <person name="Zhu J."/>
            <person name="Jiang F."/>
            <person name="Wang X."/>
            <person name="Yang P."/>
            <person name="Bao Y."/>
            <person name="Zhao W."/>
            <person name="Wang W."/>
            <person name="Lu H."/>
            <person name="Wang Q."/>
            <person name="Cui N."/>
            <person name="Li J."/>
            <person name="Chen X."/>
            <person name="Luo L."/>
            <person name="Yu J."/>
            <person name="Kang L."/>
            <person name="Cui F."/>
        </authorList>
    </citation>
    <scope>NUCLEOTIDE SEQUENCE [LARGE SCALE GENOMIC DNA]</scope>
    <source>
        <strain evidence="10">Lst14</strain>
    </source>
</reference>
<dbReference type="AlphaFoldDB" id="A0A482X6M8"/>
<evidence type="ECO:0000256" key="4">
    <source>
        <dbReference type="ARBA" id="ARBA00022801"/>
    </source>
</evidence>
<feature type="binding site" evidence="7">
    <location>
        <position position="546"/>
    </location>
    <ligand>
        <name>Zn(2+)</name>
        <dbReference type="ChEBI" id="CHEBI:29105"/>
        <label>1</label>
    </ligand>
</feature>
<dbReference type="PROSITE" id="PS51845">
    <property type="entry name" value="PDEASE_I_2"/>
    <property type="match status" value="2"/>
</dbReference>
<dbReference type="CDD" id="cd00077">
    <property type="entry name" value="HDc"/>
    <property type="match status" value="1"/>
</dbReference>
<dbReference type="InterPro" id="IPR036971">
    <property type="entry name" value="PDEase_catalytic_dom_sf"/>
</dbReference>
<name>A0A482X6M8_LAOST</name>
<evidence type="ECO:0000256" key="3">
    <source>
        <dbReference type="ARBA" id="ARBA00022723"/>
    </source>
</evidence>
<dbReference type="InParanoid" id="A0A482X6M8"/>
<evidence type="ECO:0000313" key="10">
    <source>
        <dbReference type="EMBL" id="RZF41138.1"/>
    </source>
</evidence>